<dbReference type="EMBL" id="LR215973">
    <property type="protein sequence ID" value="VFA97084.1"/>
    <property type="molecule type" value="Genomic_DNA"/>
</dbReference>
<feature type="coiled-coil region" evidence="1">
    <location>
        <begin position="40"/>
        <end position="67"/>
    </location>
</feature>
<evidence type="ECO:0000313" key="2">
    <source>
        <dbReference type="EMBL" id="VFA97084.1"/>
    </source>
</evidence>
<accession>A0A4U8VYL8</accession>
<evidence type="ECO:0000256" key="1">
    <source>
        <dbReference type="SAM" id="Coils"/>
    </source>
</evidence>
<dbReference type="Pfam" id="PF11382">
    <property type="entry name" value="MctB"/>
    <property type="match status" value="1"/>
</dbReference>
<proteinExistence type="predicted"/>
<gene>
    <name evidence="2" type="ORF">NCTC10797_00843</name>
</gene>
<protein>
    <submittedName>
        <fullName evidence="2">Protein of uncharacterized function (DUF3186)</fullName>
    </submittedName>
</protein>
<dbReference type="InterPro" id="IPR021522">
    <property type="entry name" value="MctB"/>
</dbReference>
<keyword evidence="1" id="KW-0175">Coiled coil</keyword>
<organism evidence="2 3">
    <name type="scientific">Nocardia cyriacigeorgica</name>
    <dbReference type="NCBI Taxonomy" id="135487"/>
    <lineage>
        <taxon>Bacteria</taxon>
        <taxon>Bacillati</taxon>
        <taxon>Actinomycetota</taxon>
        <taxon>Actinomycetes</taxon>
        <taxon>Mycobacteriales</taxon>
        <taxon>Nocardiaceae</taxon>
        <taxon>Nocardia</taxon>
    </lineage>
</organism>
<dbReference type="Proteomes" id="UP000290439">
    <property type="component" value="Chromosome"/>
</dbReference>
<dbReference type="GO" id="GO:0055070">
    <property type="term" value="P:copper ion homeostasis"/>
    <property type="evidence" value="ECO:0007669"/>
    <property type="project" value="InterPro"/>
</dbReference>
<sequence length="320" mass="32230">MGWGRRVISLRQHAISIAAIFLALALGVVLGSQTLASDLLSGLRSDKDDLRAQVDTLTAQNQRLTGQLDGADAFIAGSAPRLLGGTLADRSVVVFTTPDADPGDVDGVVAALQTAGAAVTGRIAFTDAFVDAGEGDRMRSTLTNIIPAGAELRTGAVDQGSLAGDLLGLVLLLDPASGQPRSTPQERGLALETLRGGGFLAYGDTPVQPAQLAVVVTGDGAKAEENSRGANIARFAGALRARGAGVVLAGRPGAAEGPGALAVVRDDAPLAAAVTTVDNLDRELGRVTTALALSEQLAGRTGRYGTGPTATSLTLAALPG</sequence>
<name>A0A4U8VYL8_9NOCA</name>
<dbReference type="AlphaFoldDB" id="A0A4U8VYL8"/>
<reference evidence="2 3" key="1">
    <citation type="submission" date="2019-02" db="EMBL/GenBank/DDBJ databases">
        <authorList>
            <consortium name="Pathogen Informatics"/>
        </authorList>
    </citation>
    <scope>NUCLEOTIDE SEQUENCE [LARGE SCALE GENOMIC DNA]</scope>
    <source>
        <strain evidence="2 3">3012STDY6756504</strain>
    </source>
</reference>
<dbReference type="GO" id="GO:0016020">
    <property type="term" value="C:membrane"/>
    <property type="evidence" value="ECO:0007669"/>
    <property type="project" value="InterPro"/>
</dbReference>
<evidence type="ECO:0000313" key="3">
    <source>
        <dbReference type="Proteomes" id="UP000290439"/>
    </source>
</evidence>